<dbReference type="GO" id="GO:0016887">
    <property type="term" value="F:ATP hydrolysis activity"/>
    <property type="evidence" value="ECO:0007669"/>
    <property type="project" value="InterPro"/>
</dbReference>
<proteinExistence type="inferred from homology"/>
<evidence type="ECO:0000256" key="3">
    <source>
        <dbReference type="ARBA" id="ARBA00013368"/>
    </source>
</evidence>
<comment type="subunit">
    <text evidence="2">Heterodimer of SbcC and SbcD.</text>
</comment>
<evidence type="ECO:0000259" key="5">
    <source>
        <dbReference type="Pfam" id="PF13476"/>
    </source>
</evidence>
<name>A0A348AHJ3_9FIRM</name>
<dbReference type="Proteomes" id="UP000276437">
    <property type="component" value="Chromosome"/>
</dbReference>
<dbReference type="SUPFAM" id="SSF52540">
    <property type="entry name" value="P-loop containing nucleoside triphosphate hydrolases"/>
    <property type="match status" value="1"/>
</dbReference>
<keyword evidence="4" id="KW-0175">Coiled coil</keyword>
<feature type="coiled-coil region" evidence="4">
    <location>
        <begin position="245"/>
        <end position="272"/>
    </location>
</feature>
<dbReference type="PANTHER" id="PTHR32114:SF2">
    <property type="entry name" value="ABC TRANSPORTER ABCH.3"/>
    <property type="match status" value="1"/>
</dbReference>
<dbReference type="EMBL" id="AP018449">
    <property type="protein sequence ID" value="BBB90541.1"/>
    <property type="molecule type" value="Genomic_DNA"/>
</dbReference>
<gene>
    <name evidence="6" type="primary">sbcC_1</name>
    <name evidence="6" type="ORF">MAMMFC1_01192</name>
</gene>
<keyword evidence="7" id="KW-1185">Reference proteome</keyword>
<dbReference type="KEGG" id="mana:MAMMFC1_01192"/>
<dbReference type="InterPro" id="IPR038729">
    <property type="entry name" value="Rad50/SbcC_AAA"/>
</dbReference>
<organism evidence="6 7">
    <name type="scientific">Methylomusa anaerophila</name>
    <dbReference type="NCBI Taxonomy" id="1930071"/>
    <lineage>
        <taxon>Bacteria</taxon>
        <taxon>Bacillati</taxon>
        <taxon>Bacillota</taxon>
        <taxon>Negativicutes</taxon>
        <taxon>Selenomonadales</taxon>
        <taxon>Sporomusaceae</taxon>
        <taxon>Methylomusa</taxon>
    </lineage>
</organism>
<dbReference type="Pfam" id="PF13476">
    <property type="entry name" value="AAA_23"/>
    <property type="match status" value="1"/>
</dbReference>
<evidence type="ECO:0000256" key="2">
    <source>
        <dbReference type="ARBA" id="ARBA00011322"/>
    </source>
</evidence>
<reference evidence="6 7" key="1">
    <citation type="journal article" date="2018" name="Int. J. Syst. Evol. Microbiol.">
        <title>Methylomusa anaerophila gen. nov., sp. nov., an anaerobic methanol-utilizing bacterium isolated from a microbial fuel cell.</title>
        <authorList>
            <person name="Amano N."/>
            <person name="Yamamuro A."/>
            <person name="Miyahara M."/>
            <person name="Kouzuma A."/>
            <person name="Abe T."/>
            <person name="Watanabe K."/>
        </authorList>
    </citation>
    <scope>NUCLEOTIDE SEQUENCE [LARGE SCALE GENOMIC DNA]</scope>
    <source>
        <strain evidence="6 7">MMFC1</strain>
    </source>
</reference>
<sequence length="1213" mass="134895">MRPLTLKIAGLHSFREEQEVQFDKLSELGVFGIFGPTGSGKSTILDAITLALYGVVVRAGRRTQGILNHGENHLKVAFTFALQSGQTPKVYRVERRYGRKDQLAVTNTYSRLTEILADGSETVAADKDREVTEQITALLGLKEEDFTRAVVLPQGKFAEFLNLSGKERREMLQRLFSLEQYGHILTNRVNERFKAVETGYIEADSEQKGLGDASPQAVAAAESALIAARQAEVKCAGILAAVQVRHAAAEKIHSLQAELRIKEQELQDHRSREGEIAHINKKLELSAKAGSVMPAALQYKEILAEERAACSFKEQAIANIKALAAEIRQLGDNYEQARQTRIEAEPKLVEQKAGLEAALRLEPDIVQLEGEVNKLGYDFGRKKRAYEQHVQEINILSARKDEITNQIQQGEAGLIELTVPAEYRQLVQAGREKAAEAARNIEVLEQSRLALTRRRQDCQRAVKDKALAGEKMERISNLLREKESEAERIQKDCPAGEEALVEQELRLAGWGNLVGQLLDRTGEAEAESSLVQQIDRELNENRQRQTYLEEEKQKATHHLQLLQRELELQVATDNLAVAARLAEGLKEGEPCPVCGSVHHPQPAAISDAAATAADRPELEQDIAAMQSRVDAINDNLAETGNRIIALATKHDLVAAKLKTLQDTLLALTGKLTAELCLAGEYTLQQLRSQVEAARKQLTYSRGLLKEWKAKSAQVQELISELRDTLAKTAAEMAVAGQRVEMTQSELALAEGELEKIRQELSHSVTDLAAALRQLGVDISPAEDARQVIRQMAAISESVSRRDKTAEELQMKIAALRKTGEDCQTKLDQLHKEASFCQSGLAALTAQRKAAEDNLAARKKELGQITQGIPVNELIAKVSQELAIVRQNEATAQETFERAQELYSEGEQSKVRAETRWLDISRRLKDSDNTLQAKLAAEGFIELAAAEAAFLPPAAAEECNRQVQEYLRAEQKLLAQREQIVRNLAGRRLTVGEWESLGQELQAAMDGKNAATERRVEADKEYKDLAIRNLRWAELEKSRVRLKDQLDCLQTLKNLLRGNVFVEFLAQEQMEMVARQASERLKEITRNRYALELASDGGFLIRDDANGGVKRPVATLSGGETFQTSLALALALSTHIQLKGKYPLEFFFLDEGFGSLDQNALDVAISTLERLHMERMTIGIISHIAELQQRMQRRLMVEPAETAGHGTWVRIETA</sequence>
<comment type="similarity">
    <text evidence="1">Belongs to the SMC family. SbcC subfamily.</text>
</comment>
<protein>
    <recommendedName>
        <fullName evidence="3">Nuclease SbcCD subunit C</fullName>
    </recommendedName>
</protein>
<evidence type="ECO:0000313" key="7">
    <source>
        <dbReference type="Proteomes" id="UP000276437"/>
    </source>
</evidence>
<dbReference type="PANTHER" id="PTHR32114">
    <property type="entry name" value="ABC TRANSPORTER ABCH.3"/>
    <property type="match status" value="1"/>
</dbReference>
<accession>A0A348AHJ3</accession>
<feature type="coiled-coil region" evidence="4">
    <location>
        <begin position="704"/>
        <end position="759"/>
    </location>
</feature>
<feature type="coiled-coil region" evidence="4">
    <location>
        <begin position="313"/>
        <end position="340"/>
    </location>
</feature>
<evidence type="ECO:0000256" key="4">
    <source>
        <dbReference type="SAM" id="Coils"/>
    </source>
</evidence>
<evidence type="ECO:0000313" key="6">
    <source>
        <dbReference type="EMBL" id="BBB90541.1"/>
    </source>
</evidence>
<dbReference type="AlphaFoldDB" id="A0A348AHJ3"/>
<feature type="domain" description="Rad50/SbcC-type AAA" evidence="5">
    <location>
        <begin position="6"/>
        <end position="181"/>
    </location>
</feature>
<dbReference type="Gene3D" id="3.40.50.300">
    <property type="entry name" value="P-loop containing nucleotide triphosphate hydrolases"/>
    <property type="match status" value="2"/>
</dbReference>
<dbReference type="Pfam" id="PF13558">
    <property type="entry name" value="SbcC_Walker_B"/>
    <property type="match status" value="1"/>
</dbReference>
<dbReference type="RefSeq" id="WP_126307313.1">
    <property type="nucleotide sequence ID" value="NZ_AP018449.1"/>
</dbReference>
<evidence type="ECO:0000256" key="1">
    <source>
        <dbReference type="ARBA" id="ARBA00006930"/>
    </source>
</evidence>
<dbReference type="GO" id="GO:0006302">
    <property type="term" value="P:double-strand break repair"/>
    <property type="evidence" value="ECO:0007669"/>
    <property type="project" value="InterPro"/>
</dbReference>
<dbReference type="InterPro" id="IPR027417">
    <property type="entry name" value="P-loop_NTPase"/>
</dbReference>
<feature type="coiled-coil region" evidence="4">
    <location>
        <begin position="386"/>
        <end position="492"/>
    </location>
</feature>
<dbReference type="OrthoDB" id="9795626at2"/>